<dbReference type="GeneID" id="5853354"/>
<comment type="subcellular location">
    <subcellularLocation>
        <location evidence="1 7">Cytoplasm</location>
    </subcellularLocation>
</comment>
<feature type="region of interest" description="Disordered" evidence="8">
    <location>
        <begin position="646"/>
        <end position="699"/>
    </location>
</feature>
<keyword evidence="10" id="KW-1185">Reference proteome</keyword>
<evidence type="ECO:0000256" key="3">
    <source>
        <dbReference type="ARBA" id="ARBA00020733"/>
    </source>
</evidence>
<dbReference type="GO" id="GO:0005737">
    <property type="term" value="C:cytoplasm"/>
    <property type="evidence" value="ECO:0007669"/>
    <property type="project" value="UniProtKB-SubCell"/>
</dbReference>
<evidence type="ECO:0000313" key="10">
    <source>
        <dbReference type="Proteomes" id="UP000008837"/>
    </source>
</evidence>
<organism evidence="9 10">
    <name type="scientific">Malassezia globosa (strain ATCC MYA-4612 / CBS 7966)</name>
    <name type="common">Dandruff-associated fungus</name>
    <dbReference type="NCBI Taxonomy" id="425265"/>
    <lineage>
        <taxon>Eukaryota</taxon>
        <taxon>Fungi</taxon>
        <taxon>Dikarya</taxon>
        <taxon>Basidiomycota</taxon>
        <taxon>Ustilaginomycotina</taxon>
        <taxon>Malasseziomycetes</taxon>
        <taxon>Malasseziales</taxon>
        <taxon>Malasseziaceae</taxon>
        <taxon>Malassezia</taxon>
    </lineage>
</organism>
<dbReference type="RefSeq" id="XP_001729047.1">
    <property type="nucleotide sequence ID" value="XM_001728995.1"/>
</dbReference>
<dbReference type="OrthoDB" id="21629at2759"/>
<comment type="function">
    <text evidence="7">May act as a negative regulator of salt tolerance.</text>
</comment>
<evidence type="ECO:0000256" key="7">
    <source>
        <dbReference type="RuleBase" id="RU049441"/>
    </source>
</evidence>
<evidence type="ECO:0000256" key="8">
    <source>
        <dbReference type="SAM" id="MobiDB-lite"/>
    </source>
</evidence>
<keyword evidence="6 7" id="KW-0175">Coiled coil</keyword>
<feature type="compositionally biased region" description="Basic residues" evidence="8">
    <location>
        <begin position="222"/>
        <end position="233"/>
    </location>
</feature>
<dbReference type="InterPro" id="IPR025279">
    <property type="entry name" value="NST1"/>
</dbReference>
<dbReference type="EMBL" id="AAYY01000015">
    <property type="protein sequence ID" value="EDP41833.1"/>
    <property type="molecule type" value="Genomic_DNA"/>
</dbReference>
<comment type="caution">
    <text evidence="9">The sequence shown here is derived from an EMBL/GenBank/DDBJ whole genome shotgun (WGS) entry which is preliminary data.</text>
</comment>
<evidence type="ECO:0000256" key="6">
    <source>
        <dbReference type="ARBA" id="ARBA00023054"/>
    </source>
</evidence>
<protein>
    <recommendedName>
        <fullName evidence="3 7">Stress response protein NST1</fullName>
    </recommendedName>
</protein>
<dbReference type="AlphaFoldDB" id="A8QAV0"/>
<dbReference type="Pfam" id="PF13945">
    <property type="entry name" value="NST1"/>
    <property type="match status" value="1"/>
</dbReference>
<evidence type="ECO:0000256" key="1">
    <source>
        <dbReference type="ARBA" id="ARBA00004496"/>
    </source>
</evidence>
<evidence type="ECO:0000256" key="2">
    <source>
        <dbReference type="ARBA" id="ARBA00007112"/>
    </source>
</evidence>
<evidence type="ECO:0000313" key="9">
    <source>
        <dbReference type="EMBL" id="EDP41833.1"/>
    </source>
</evidence>
<feature type="compositionally biased region" description="Pro residues" evidence="8">
    <location>
        <begin position="340"/>
        <end position="356"/>
    </location>
</feature>
<evidence type="ECO:0000256" key="4">
    <source>
        <dbReference type="ARBA" id="ARBA00022490"/>
    </source>
</evidence>
<accession>A8QAV0</accession>
<feature type="compositionally biased region" description="Basic and acidic residues" evidence="8">
    <location>
        <begin position="656"/>
        <end position="684"/>
    </location>
</feature>
<reference evidence="9 10" key="1">
    <citation type="journal article" date="2007" name="Proc. Natl. Acad. Sci. U.S.A.">
        <title>Dandruff-associated Malassezia genomes reveal convergent and divergent virulence traits shared with plant and human fungal pathogens.</title>
        <authorList>
            <person name="Xu J."/>
            <person name="Saunders C.W."/>
            <person name="Hu P."/>
            <person name="Grant R.A."/>
            <person name="Boekhout T."/>
            <person name="Kuramae E.E."/>
            <person name="Kronstad J.W."/>
            <person name="Deangelis Y.M."/>
            <person name="Reeder N.L."/>
            <person name="Johnstone K.R."/>
            <person name="Leland M."/>
            <person name="Fieno A.M."/>
            <person name="Begley W.M."/>
            <person name="Sun Y."/>
            <person name="Lacey M.P."/>
            <person name="Chaudhary T."/>
            <person name="Keough T."/>
            <person name="Chu L."/>
            <person name="Sears R."/>
            <person name="Yuan B."/>
            <person name="Dawson T.L.Jr."/>
        </authorList>
    </citation>
    <scope>NUCLEOTIDE SEQUENCE [LARGE SCALE GENOMIC DNA]</scope>
    <source>
        <strain evidence="10">ATCC MYA-4612 / CBS 7966</strain>
    </source>
</reference>
<feature type="region of interest" description="Disordered" evidence="8">
    <location>
        <begin position="160"/>
        <end position="322"/>
    </location>
</feature>
<dbReference type="Proteomes" id="UP000008837">
    <property type="component" value="Unassembled WGS sequence"/>
</dbReference>
<comment type="similarity">
    <text evidence="2 7">Belongs to the NST1 family.</text>
</comment>
<sequence>MAKAPAELDELSLMNNASALTPAALTAAKKKKRRGPKAMDGLLDDMAPSLAATAQVQADLLATASDLYRRIEADPHGLRDDEAYWKSLPAHLRTFIRNALPLGQFASGGTTAATDPAAPADVMPRHASTQAMIAVAQQLAQAAHASQVPASDLYRHKQKFMQHASPHGPQVPHVPGMTLPVGDDGDLVFVDGFDDEETELEPSYASDEAVDEKHSVSSEHEKKKKSKKKKKKAPAPAVSSPPAVPAGAPTATPAQVQAQLQAQAQTQAPTPTPVSVPSMDRRLASTTPLAPVGATTPTMGPKRSMPTVPVAAPHAPLPSSRAAGKLPMMFHTATRTGAAAPPPPAPAPTSAPPPPHSAMQRRTKSSLNVNGEHAPMFPMHMAGAAPPPSGSALTIGSAEERDKIHEFWLSLSRQERRALVEADEQNVLRRLKEYQRHACTCAICVRKRMTIDAKICELYGLYYDAVETHATKKTGPVDRTFAAAAAAVAAAAGDGGPELQSPGPFPGSVALDSHGGVIGANLILARYSLRTRRRKLGTYPETPNSERRLIPDVGAETDDMYYDELDDEEYEDDVLEDEYEDDFDDEIERHDRRLHPGGQCFSPDCYCINSTLTVKGILSVADDLSSNEVQKLVLMMEQLIERSAALESPEDAVDDDSVHSELELSPDEQREQGWRHVPDLRRPDSGAARAQSLPGVCGA</sequence>
<dbReference type="KEGG" id="mgl:MGL_3835"/>
<proteinExistence type="inferred from homology"/>
<feature type="compositionally biased region" description="Basic and acidic residues" evidence="8">
    <location>
        <begin position="211"/>
        <end position="221"/>
    </location>
</feature>
<feature type="region of interest" description="Disordered" evidence="8">
    <location>
        <begin position="335"/>
        <end position="364"/>
    </location>
</feature>
<gene>
    <name evidence="9" type="ORF">MGL_3835</name>
</gene>
<evidence type="ECO:0000256" key="5">
    <source>
        <dbReference type="ARBA" id="ARBA00023016"/>
    </source>
</evidence>
<name>A8QAV0_MALGO</name>
<keyword evidence="5 7" id="KW-0346">Stress response</keyword>
<feature type="compositionally biased region" description="Low complexity" evidence="8">
    <location>
        <begin position="234"/>
        <end position="278"/>
    </location>
</feature>
<dbReference type="VEuPathDB" id="FungiDB:MGL_3835"/>
<keyword evidence="4 7" id="KW-0963">Cytoplasm</keyword>
<dbReference type="InParanoid" id="A8QAV0"/>